<gene>
    <name evidence="2" type="ORF">DR999_PMT14685</name>
</gene>
<evidence type="ECO:0000313" key="2">
    <source>
        <dbReference type="EMBL" id="TFK02957.1"/>
    </source>
</evidence>
<dbReference type="GO" id="GO:0032259">
    <property type="term" value="P:methylation"/>
    <property type="evidence" value="ECO:0007669"/>
    <property type="project" value="UniProtKB-KW"/>
</dbReference>
<name>A0A4D9E103_9SAUR</name>
<feature type="region of interest" description="Disordered" evidence="1">
    <location>
        <begin position="21"/>
        <end position="136"/>
    </location>
</feature>
<comment type="caution">
    <text evidence="2">The sequence shown here is derived from an EMBL/GenBank/DDBJ whole genome shotgun (WGS) entry which is preliminary data.</text>
</comment>
<keyword evidence="3" id="KW-1185">Reference proteome</keyword>
<feature type="compositionally biased region" description="Polar residues" evidence="1">
    <location>
        <begin position="55"/>
        <end position="70"/>
    </location>
</feature>
<protein>
    <submittedName>
        <fullName evidence="2">5-methylcytosine rRNA methyltransferase NSUN4</fullName>
    </submittedName>
</protein>
<dbReference type="Proteomes" id="UP000297703">
    <property type="component" value="Unassembled WGS sequence"/>
</dbReference>
<feature type="compositionally biased region" description="Low complexity" evidence="1">
    <location>
        <begin position="105"/>
        <end position="126"/>
    </location>
</feature>
<organism evidence="2 3">
    <name type="scientific">Platysternon megacephalum</name>
    <name type="common">big-headed turtle</name>
    <dbReference type="NCBI Taxonomy" id="55544"/>
    <lineage>
        <taxon>Eukaryota</taxon>
        <taxon>Metazoa</taxon>
        <taxon>Chordata</taxon>
        <taxon>Craniata</taxon>
        <taxon>Vertebrata</taxon>
        <taxon>Euteleostomi</taxon>
        <taxon>Archelosauria</taxon>
        <taxon>Testudinata</taxon>
        <taxon>Testudines</taxon>
        <taxon>Cryptodira</taxon>
        <taxon>Durocryptodira</taxon>
        <taxon>Testudinoidea</taxon>
        <taxon>Platysternidae</taxon>
        <taxon>Platysternon</taxon>
    </lineage>
</organism>
<dbReference type="AlphaFoldDB" id="A0A4D9E103"/>
<reference evidence="2 3" key="1">
    <citation type="submission" date="2019-04" db="EMBL/GenBank/DDBJ databases">
        <title>Draft genome of the big-headed turtle Platysternon megacephalum.</title>
        <authorList>
            <person name="Gong S."/>
        </authorList>
    </citation>
    <scope>NUCLEOTIDE SEQUENCE [LARGE SCALE GENOMIC DNA]</scope>
    <source>
        <strain evidence="2">DO16091913</strain>
        <tissue evidence="2">Muscle</tissue>
    </source>
</reference>
<keyword evidence="2" id="KW-0489">Methyltransferase</keyword>
<sequence length="136" mass="14286">MQEEKDPKNCPQAGRAVKVNAKLKSCSSLRASKAGRKGFPGRPPKSGGKLGTGSGQCQTHRWGSSDSSHAASPWVELRAQRKRGQTLCDRQLGEGRPPPLRAPGSTSSSLPVPQPPSQSDSAPGSSFLECHTAGQN</sequence>
<evidence type="ECO:0000256" key="1">
    <source>
        <dbReference type="SAM" id="MobiDB-lite"/>
    </source>
</evidence>
<evidence type="ECO:0000313" key="3">
    <source>
        <dbReference type="Proteomes" id="UP000297703"/>
    </source>
</evidence>
<reference evidence="2 3" key="2">
    <citation type="submission" date="2019-04" db="EMBL/GenBank/DDBJ databases">
        <title>The genome sequence of big-headed turtle.</title>
        <authorList>
            <person name="Gong S."/>
        </authorList>
    </citation>
    <scope>NUCLEOTIDE SEQUENCE [LARGE SCALE GENOMIC DNA]</scope>
    <source>
        <strain evidence="2">DO16091913</strain>
        <tissue evidence="2">Muscle</tissue>
    </source>
</reference>
<keyword evidence="2" id="KW-0808">Transferase</keyword>
<dbReference type="EMBL" id="QXTE01000170">
    <property type="protein sequence ID" value="TFK02957.1"/>
    <property type="molecule type" value="Genomic_DNA"/>
</dbReference>
<dbReference type="GO" id="GO:0008168">
    <property type="term" value="F:methyltransferase activity"/>
    <property type="evidence" value="ECO:0007669"/>
    <property type="project" value="UniProtKB-KW"/>
</dbReference>
<accession>A0A4D9E103</accession>
<proteinExistence type="predicted"/>